<dbReference type="InParanoid" id="A0LVY7"/>
<dbReference type="eggNOG" id="COG5662">
    <property type="taxonomic scope" value="Bacteria"/>
</dbReference>
<dbReference type="STRING" id="351607.Acel_1825"/>
<evidence type="ECO:0000259" key="7">
    <source>
        <dbReference type="Pfam" id="PF13490"/>
    </source>
</evidence>
<keyword evidence="4" id="KW-0805">Transcription regulation</keyword>
<name>A0LVY7_ACIC1</name>
<dbReference type="GO" id="GO:0016989">
    <property type="term" value="F:sigma factor antagonist activity"/>
    <property type="evidence" value="ECO:0007669"/>
    <property type="project" value="TreeGrafter"/>
</dbReference>
<keyword evidence="2" id="KW-0812">Transmembrane</keyword>
<evidence type="ECO:0000256" key="1">
    <source>
        <dbReference type="ARBA" id="ARBA00004167"/>
    </source>
</evidence>
<dbReference type="InterPro" id="IPR027383">
    <property type="entry name" value="Znf_put"/>
</dbReference>
<accession>A0LVY7</accession>
<evidence type="ECO:0000313" key="9">
    <source>
        <dbReference type="Proteomes" id="UP000008221"/>
    </source>
</evidence>
<organism evidence="8 9">
    <name type="scientific">Acidothermus cellulolyticus (strain ATCC 43068 / DSM 8971 / 11B)</name>
    <dbReference type="NCBI Taxonomy" id="351607"/>
    <lineage>
        <taxon>Bacteria</taxon>
        <taxon>Bacillati</taxon>
        <taxon>Actinomycetota</taxon>
        <taxon>Actinomycetes</taxon>
        <taxon>Acidothermales</taxon>
        <taxon>Acidothermaceae</taxon>
        <taxon>Acidothermus</taxon>
    </lineage>
</organism>
<dbReference type="AlphaFoldDB" id="A0LVY7"/>
<dbReference type="PANTHER" id="PTHR37461:SF1">
    <property type="entry name" value="ANTI-SIGMA-K FACTOR RSKA"/>
    <property type="match status" value="1"/>
</dbReference>
<sequence>MKHHLGDAATAFVDGELSGVERDRVVAHLADCPLCQAEIAELRSVKEHLAHGTTAPVVPAPVLCHLRERARQRALGELVGTAVRVVSHRGQMKMPIVVGSAMLAAAALIGLGSEAMEGPDRPPAAAAALSGTAGVSANFENWLARLTTAPLHVRLAQAVVYRHP</sequence>
<evidence type="ECO:0000313" key="8">
    <source>
        <dbReference type="EMBL" id="ABK53597.1"/>
    </source>
</evidence>
<dbReference type="Proteomes" id="UP000008221">
    <property type="component" value="Chromosome"/>
</dbReference>
<dbReference type="GO" id="GO:0016020">
    <property type="term" value="C:membrane"/>
    <property type="evidence" value="ECO:0007669"/>
    <property type="project" value="UniProtKB-SubCell"/>
</dbReference>
<dbReference type="EMBL" id="CP000481">
    <property type="protein sequence ID" value="ABK53597.1"/>
    <property type="molecule type" value="Genomic_DNA"/>
</dbReference>
<keyword evidence="9" id="KW-1185">Reference proteome</keyword>
<evidence type="ECO:0000256" key="6">
    <source>
        <dbReference type="ARBA" id="ARBA00023163"/>
    </source>
</evidence>
<dbReference type="OrthoDB" id="3743969at2"/>
<protein>
    <recommendedName>
        <fullName evidence="7">Putative zinc-finger domain-containing protein</fullName>
    </recommendedName>
</protein>
<evidence type="ECO:0000256" key="2">
    <source>
        <dbReference type="ARBA" id="ARBA00022692"/>
    </source>
</evidence>
<dbReference type="InterPro" id="IPR041916">
    <property type="entry name" value="Anti_sigma_zinc_sf"/>
</dbReference>
<comment type="subcellular location">
    <subcellularLocation>
        <location evidence="1">Membrane</location>
        <topology evidence="1">Single-pass membrane protein</topology>
    </subcellularLocation>
</comment>
<evidence type="ECO:0000256" key="3">
    <source>
        <dbReference type="ARBA" id="ARBA00022989"/>
    </source>
</evidence>
<dbReference type="KEGG" id="ace:Acel_1825"/>
<reference evidence="8 9" key="1">
    <citation type="journal article" date="2009" name="Genome Res.">
        <title>Complete genome of the cellulolytic thermophile Acidothermus cellulolyticus 11B provides insights into its ecophysiological and evolutionary adaptations.</title>
        <authorList>
            <person name="Barabote R.D."/>
            <person name="Xie G."/>
            <person name="Leu D.H."/>
            <person name="Normand P."/>
            <person name="Necsulea A."/>
            <person name="Daubin V."/>
            <person name="Medigue C."/>
            <person name="Adney W.S."/>
            <person name="Xu X.C."/>
            <person name="Lapidus A."/>
            <person name="Parales R.E."/>
            <person name="Detter C."/>
            <person name="Pujic P."/>
            <person name="Bruce D."/>
            <person name="Lavire C."/>
            <person name="Challacombe J.F."/>
            <person name="Brettin T.S."/>
            <person name="Berry A.M."/>
        </authorList>
    </citation>
    <scope>NUCLEOTIDE SEQUENCE [LARGE SCALE GENOMIC DNA]</scope>
    <source>
        <strain evidence="9">ATCC 43068 / DSM 8971 / 11B</strain>
    </source>
</reference>
<dbReference type="HOGENOM" id="CLU_1615432_0_0_11"/>
<evidence type="ECO:0000256" key="4">
    <source>
        <dbReference type="ARBA" id="ARBA00023015"/>
    </source>
</evidence>
<gene>
    <name evidence="8" type="ordered locus">Acel_1825</name>
</gene>
<dbReference type="Pfam" id="PF13490">
    <property type="entry name" value="zf-HC2"/>
    <property type="match status" value="1"/>
</dbReference>
<keyword evidence="5" id="KW-0472">Membrane</keyword>
<dbReference type="PANTHER" id="PTHR37461">
    <property type="entry name" value="ANTI-SIGMA-K FACTOR RSKA"/>
    <property type="match status" value="1"/>
</dbReference>
<evidence type="ECO:0000256" key="5">
    <source>
        <dbReference type="ARBA" id="ARBA00023136"/>
    </source>
</evidence>
<dbReference type="RefSeq" id="WP_011720660.1">
    <property type="nucleotide sequence ID" value="NC_008578.1"/>
</dbReference>
<keyword evidence="3" id="KW-1133">Transmembrane helix</keyword>
<feature type="domain" description="Putative zinc-finger" evidence="7">
    <location>
        <begin position="10"/>
        <end position="36"/>
    </location>
</feature>
<dbReference type="Gene3D" id="1.10.10.1320">
    <property type="entry name" value="Anti-sigma factor, zinc-finger domain"/>
    <property type="match status" value="1"/>
</dbReference>
<keyword evidence="6" id="KW-0804">Transcription</keyword>
<dbReference type="InterPro" id="IPR051474">
    <property type="entry name" value="Anti-sigma-K/W_factor"/>
</dbReference>
<dbReference type="GO" id="GO:0006417">
    <property type="term" value="P:regulation of translation"/>
    <property type="evidence" value="ECO:0007669"/>
    <property type="project" value="TreeGrafter"/>
</dbReference>
<proteinExistence type="predicted"/>